<dbReference type="GO" id="GO:0009697">
    <property type="term" value="P:salicylic acid biosynthetic process"/>
    <property type="evidence" value="ECO:0007669"/>
    <property type="project" value="TreeGrafter"/>
</dbReference>
<dbReference type="RefSeq" id="WP_003352701.1">
    <property type="nucleotide sequence ID" value="NZ_JH414741.1"/>
</dbReference>
<proteinExistence type="inferred from homology"/>
<dbReference type="EMBL" id="ACWF01000017">
    <property type="protein sequence ID" value="EHL79340.1"/>
    <property type="molecule type" value="Genomic_DNA"/>
</dbReference>
<comment type="caution">
    <text evidence="7">The sequence shown here is derived from an EMBL/GenBank/DDBJ whole genome shotgun (WGS) entry which is preliminary data.</text>
</comment>
<feature type="domain" description="Chorismate-utilising enzyme C-terminal" evidence="6">
    <location>
        <begin position="203"/>
        <end position="456"/>
    </location>
</feature>
<evidence type="ECO:0000256" key="3">
    <source>
        <dbReference type="ARBA" id="ARBA00012824"/>
    </source>
</evidence>
<dbReference type="PANTHER" id="PTHR42839">
    <property type="entry name" value="ISOCHORISMATE SYNTHASE ENTC"/>
    <property type="match status" value="1"/>
</dbReference>
<dbReference type="PATRIC" id="fig|665952.3.peg.428"/>
<keyword evidence="8" id="KW-1185">Reference proteome</keyword>
<dbReference type="PRINTS" id="PR00095">
    <property type="entry name" value="ANTSNTHASEI"/>
</dbReference>
<dbReference type="SUPFAM" id="SSF56322">
    <property type="entry name" value="ADC synthase"/>
    <property type="match status" value="1"/>
</dbReference>
<dbReference type="InterPro" id="IPR019999">
    <property type="entry name" value="Anth_synth_I-like"/>
</dbReference>
<dbReference type="InterPro" id="IPR015890">
    <property type="entry name" value="Chorismate_C"/>
</dbReference>
<dbReference type="AlphaFoldDB" id="G9QHM2"/>
<dbReference type="EC" id="5.4.4.2" evidence="3"/>
<keyword evidence="4" id="KW-0413">Isomerase</keyword>
<organism evidence="7 8">
    <name type="scientific">Bacillus smithii 7_3_47FAA</name>
    <dbReference type="NCBI Taxonomy" id="665952"/>
    <lineage>
        <taxon>Bacteria</taxon>
        <taxon>Bacillati</taxon>
        <taxon>Bacillota</taxon>
        <taxon>Bacilli</taxon>
        <taxon>Bacillales</taxon>
        <taxon>Bacillaceae</taxon>
        <taxon>Bacillus</taxon>
    </lineage>
</organism>
<dbReference type="Pfam" id="PF00425">
    <property type="entry name" value="Chorismate_bind"/>
    <property type="match status" value="1"/>
</dbReference>
<comment type="similarity">
    <text evidence="2">Belongs to the isochorismate synthase family.</text>
</comment>
<gene>
    <name evidence="7" type="ORF">HMPREF1015_03081</name>
</gene>
<dbReference type="InterPro" id="IPR004561">
    <property type="entry name" value="IsoChor_synthase"/>
</dbReference>
<evidence type="ECO:0000256" key="5">
    <source>
        <dbReference type="ARBA" id="ARBA00041564"/>
    </source>
</evidence>
<evidence type="ECO:0000256" key="4">
    <source>
        <dbReference type="ARBA" id="ARBA00023235"/>
    </source>
</evidence>
<dbReference type="NCBIfam" id="TIGR00543">
    <property type="entry name" value="isochor_syn"/>
    <property type="match status" value="1"/>
</dbReference>
<dbReference type="Gene3D" id="3.60.120.10">
    <property type="entry name" value="Anthranilate synthase"/>
    <property type="match status" value="1"/>
</dbReference>
<accession>G9QHM2</accession>
<evidence type="ECO:0000259" key="6">
    <source>
        <dbReference type="Pfam" id="PF00425"/>
    </source>
</evidence>
<dbReference type="PANTHER" id="PTHR42839:SF1">
    <property type="entry name" value="ISOCHORISMATE SYNTHASE MENF"/>
    <property type="match status" value="1"/>
</dbReference>
<dbReference type="HOGENOM" id="CLU_006493_8_4_9"/>
<dbReference type="InterPro" id="IPR005801">
    <property type="entry name" value="ADC_synthase"/>
</dbReference>
<evidence type="ECO:0000256" key="2">
    <source>
        <dbReference type="ARBA" id="ARBA00005297"/>
    </source>
</evidence>
<reference evidence="7 8" key="1">
    <citation type="submission" date="2011-09" db="EMBL/GenBank/DDBJ databases">
        <title>The Genome Sequence of Bacillus smithii 7_3_47FAA.</title>
        <authorList>
            <consortium name="The Broad Institute Genome Sequencing Platform"/>
            <person name="Earl A."/>
            <person name="Ward D."/>
            <person name="Feldgarden M."/>
            <person name="Gevers D."/>
            <person name="Daigneault M."/>
            <person name="Strauss J."/>
            <person name="Allen-Vercoe E."/>
            <person name="Young S.K."/>
            <person name="Zeng Q."/>
            <person name="Gargeya S."/>
            <person name="Fitzgerald M."/>
            <person name="Haas B."/>
            <person name="Abouelleil A."/>
            <person name="Alvarado L."/>
            <person name="Arachchi H.M."/>
            <person name="Berlin A."/>
            <person name="Brown A."/>
            <person name="Chapman S.B."/>
            <person name="Chen Z."/>
            <person name="Dunbar C."/>
            <person name="Freedman E."/>
            <person name="Gearin G."/>
            <person name="Goldberg J."/>
            <person name="Griggs A."/>
            <person name="Gujja S."/>
            <person name="Heiman D."/>
            <person name="Howarth C."/>
            <person name="Larson L."/>
            <person name="Lui A."/>
            <person name="MacDonald P.J.P."/>
            <person name="Montmayeur A."/>
            <person name="Murphy C."/>
            <person name="Neiman D."/>
            <person name="Pearson M."/>
            <person name="Priest M."/>
            <person name="Roberts A."/>
            <person name="Saif S."/>
            <person name="Shea T."/>
            <person name="Shenoy N."/>
            <person name="Sisk P."/>
            <person name="Stolte C."/>
            <person name="Sykes S."/>
            <person name="Wortman J."/>
            <person name="Nusbaum C."/>
            <person name="Birren B."/>
        </authorList>
    </citation>
    <scope>NUCLEOTIDE SEQUENCE [LARGE SCALE GENOMIC DNA]</scope>
    <source>
        <strain evidence="7 8">7_3_47FAA</strain>
    </source>
</reference>
<evidence type="ECO:0000313" key="7">
    <source>
        <dbReference type="EMBL" id="EHL79340.1"/>
    </source>
</evidence>
<comment type="catalytic activity">
    <reaction evidence="1">
        <text>chorismate = isochorismate</text>
        <dbReference type="Rhea" id="RHEA:18985"/>
        <dbReference type="ChEBI" id="CHEBI:29748"/>
        <dbReference type="ChEBI" id="CHEBI:29780"/>
        <dbReference type="EC" id="5.4.4.2"/>
    </reaction>
</comment>
<dbReference type="GO" id="GO:0008909">
    <property type="term" value="F:isochorismate synthase activity"/>
    <property type="evidence" value="ECO:0007669"/>
    <property type="project" value="UniProtKB-EC"/>
</dbReference>
<protein>
    <recommendedName>
        <fullName evidence="3">isochorismate synthase</fullName>
        <ecNumber evidence="3">5.4.4.2</ecNumber>
    </recommendedName>
    <alternativeName>
        <fullName evidence="5">Isochorismate mutase</fullName>
    </alternativeName>
</protein>
<dbReference type="Proteomes" id="UP000011747">
    <property type="component" value="Unassembled WGS sequence"/>
</dbReference>
<evidence type="ECO:0000313" key="8">
    <source>
        <dbReference type="Proteomes" id="UP000011747"/>
    </source>
</evidence>
<evidence type="ECO:0000256" key="1">
    <source>
        <dbReference type="ARBA" id="ARBA00000799"/>
    </source>
</evidence>
<sequence>MSIKSHHLPVQLMSKLENRKRKNQAMLFSITEEMDFIDPLAFYYGNDSVYSGERFFWKDSESDTIIVGVGNAAVLRSEKGIKERYKEIEDKWNHLLKEAVIENAHKEVMGTGPLLFGGFSFDPGTIKEEKWAPFSSAYFVLPSFMVTIKKDRTYLTSNVIHTAHEEDDFLEKWISQKEKVIRNAKEVPERMTAIVNVAEHGSNEWKQAVHKAVEQIHCNETLKKVVLARMLTVQFQERPFLEAVLKRLWEEQHESFLFALETMNRCFLGASPERLVQKWHENVLSTCLAGSIRRGKDLKEDQRLGQELMGDRKNRKEHQLVVDMIGSVINSLCENVQIPEQPELLKLSDIQHLFTPVVGKARRNMSVLQFVERLHPTPALGGLPQQEGIEKIRQLEGIDRGLYGGPIGWIDGDGNGEFAVAIRSGLFHDAQAYLYAGCGIVADSEAESEYIETSIKFRPMLRAIGGDIHE</sequence>
<name>G9QHM2_9BACI</name>